<dbReference type="RefSeq" id="XP_025394554.1">
    <property type="nucleotide sequence ID" value="XM_025539744.1"/>
</dbReference>
<keyword evidence="3 7" id="KW-0732">Signal</keyword>
<dbReference type="AlphaFoldDB" id="A0A317UW09"/>
<dbReference type="InterPro" id="IPR011706">
    <property type="entry name" value="Cu-oxidase_C"/>
</dbReference>
<keyword evidence="12" id="KW-1185">Reference proteome</keyword>
<evidence type="ECO:0000256" key="1">
    <source>
        <dbReference type="ARBA" id="ARBA00010609"/>
    </source>
</evidence>
<dbReference type="EMBL" id="MSFL01000051">
    <property type="protein sequence ID" value="PWY65599.1"/>
    <property type="molecule type" value="Genomic_DNA"/>
</dbReference>
<dbReference type="FunFam" id="2.60.40.420:FF:000071">
    <property type="entry name" value="Conidial pigment biosynthesis oxidase Abr1/brown 1"/>
    <property type="match status" value="1"/>
</dbReference>
<dbReference type="PANTHER" id="PTHR11709">
    <property type="entry name" value="MULTI-COPPER OXIDASE"/>
    <property type="match status" value="1"/>
</dbReference>
<reference evidence="11 12" key="1">
    <citation type="submission" date="2016-12" db="EMBL/GenBank/DDBJ databases">
        <title>The genomes of Aspergillus section Nigri reveals drivers in fungal speciation.</title>
        <authorList>
            <consortium name="DOE Joint Genome Institute"/>
            <person name="Vesth T.C."/>
            <person name="Nybo J."/>
            <person name="Theobald S."/>
            <person name="Brandl J."/>
            <person name="Frisvad J.C."/>
            <person name="Nielsen K.F."/>
            <person name="Lyhne E.K."/>
            <person name="Kogle M.E."/>
            <person name="Kuo A."/>
            <person name="Riley R."/>
            <person name="Clum A."/>
            <person name="Nolan M."/>
            <person name="Lipzen A."/>
            <person name="Salamov A."/>
            <person name="Henrissat B."/>
            <person name="Wiebenga A."/>
            <person name="De Vries R.P."/>
            <person name="Grigoriev I.V."/>
            <person name="Mortensen U.H."/>
            <person name="Andersen M.R."/>
            <person name="Baker S.E."/>
        </authorList>
    </citation>
    <scope>NUCLEOTIDE SEQUENCE [LARGE SCALE GENOMIC DNA]</scope>
    <source>
        <strain evidence="11 12">CBS 117.55</strain>
    </source>
</reference>
<dbReference type="Pfam" id="PF00394">
    <property type="entry name" value="Cu-oxidase"/>
    <property type="match status" value="1"/>
</dbReference>
<dbReference type="VEuPathDB" id="FungiDB:BO70DRAFT_302267"/>
<dbReference type="InterPro" id="IPR033138">
    <property type="entry name" value="Cu_oxidase_CS"/>
</dbReference>
<dbReference type="Pfam" id="PF07731">
    <property type="entry name" value="Cu-oxidase_2"/>
    <property type="match status" value="1"/>
</dbReference>
<evidence type="ECO:0000313" key="12">
    <source>
        <dbReference type="Proteomes" id="UP000247233"/>
    </source>
</evidence>
<evidence type="ECO:0000256" key="6">
    <source>
        <dbReference type="ARBA" id="ARBA00023180"/>
    </source>
</evidence>
<name>A0A317UW09_9EURO</name>
<protein>
    <recommendedName>
        <fullName evidence="13">Multicopper oxidase</fullName>
    </recommendedName>
</protein>
<dbReference type="GO" id="GO:0010106">
    <property type="term" value="P:cellular response to iron ion starvation"/>
    <property type="evidence" value="ECO:0007669"/>
    <property type="project" value="TreeGrafter"/>
</dbReference>
<dbReference type="InterPro" id="IPR045087">
    <property type="entry name" value="Cu-oxidase_fam"/>
</dbReference>
<sequence>MIRTLLTLALYGLVQDTLAKDVYLDWNITWVTAAPDGYARPVIGINGQWPCPQIDVSVGDNLVVDVYNALGNQSTGIHWHGLHQNYNGYMDGAPGVTQCELRPHQRMRYVVPMNQTGTYWYHSHETGQYPDGLRGPIVVHDTVPLPFEYDEEITLTLTDWYHVQMPQLVSEFEAPSEYASVGGQEPLPDAVLFNDAFGTKIKVKPSTTYLIHVVCMGNWAGHALIIDDHDMTIVGADGIGIEPHFLTPQYIRMTVGQRLDILLTTKDDTSRNYPIWDGLDIDEMFKQENRSIPDGYNPNGTAWLTYDDSLPFPPMPDIHIGNASLDFLDDVTLQPRDRLPLIEPVDLQIILDTDATTLDGKPAYTINNMTYKTPNEPTLYTAIAADPETAMDPSIYGEVNPFVVNYGDVVEIVLNNHHTNLHPWHLHGHDFQIVQRTYPYGGFFNGYGNVSSHPMRRDTIMVEPKGHFVIRFRAMNPDNLQRSSTDQYIRIWMLHCHVEWHVEVRLMAIIIEAPDRLQNLTVPTDHQEICGGAPSHWAPLPPLY</sequence>
<dbReference type="GO" id="GO:0033215">
    <property type="term" value="P:reductive iron assimilation"/>
    <property type="evidence" value="ECO:0007669"/>
    <property type="project" value="TreeGrafter"/>
</dbReference>
<comment type="similarity">
    <text evidence="1">Belongs to the multicopper oxidase family.</text>
</comment>
<keyword evidence="2" id="KW-0479">Metal-binding</keyword>
<feature type="chain" id="PRO_5016374595" description="Multicopper oxidase" evidence="7">
    <location>
        <begin position="20"/>
        <end position="544"/>
    </location>
</feature>
<dbReference type="InterPro" id="IPR044130">
    <property type="entry name" value="CuRO_2_Fet3-like"/>
</dbReference>
<dbReference type="InterPro" id="IPR011707">
    <property type="entry name" value="Cu-oxidase-like_N"/>
</dbReference>
<feature type="domain" description="Plastocyanin-like" evidence="10">
    <location>
        <begin position="28"/>
        <end position="141"/>
    </location>
</feature>
<dbReference type="STRING" id="1448321.A0A317UW09"/>
<dbReference type="GO" id="GO:0005507">
    <property type="term" value="F:copper ion binding"/>
    <property type="evidence" value="ECO:0007669"/>
    <property type="project" value="InterPro"/>
</dbReference>
<evidence type="ECO:0000256" key="5">
    <source>
        <dbReference type="ARBA" id="ARBA00023008"/>
    </source>
</evidence>
<evidence type="ECO:0000259" key="10">
    <source>
        <dbReference type="Pfam" id="PF07732"/>
    </source>
</evidence>
<proteinExistence type="inferred from homology"/>
<dbReference type="Gene3D" id="2.60.40.420">
    <property type="entry name" value="Cupredoxins - blue copper proteins"/>
    <property type="match status" value="3"/>
</dbReference>
<dbReference type="SUPFAM" id="SSF49503">
    <property type="entry name" value="Cupredoxins"/>
    <property type="match status" value="3"/>
</dbReference>
<dbReference type="OrthoDB" id="2121828at2759"/>
<dbReference type="CDD" id="cd13877">
    <property type="entry name" value="CuRO_2_Fet3p_like"/>
    <property type="match status" value="1"/>
</dbReference>
<feature type="domain" description="Plastocyanin-like" evidence="8">
    <location>
        <begin position="151"/>
        <end position="307"/>
    </location>
</feature>
<evidence type="ECO:0000256" key="4">
    <source>
        <dbReference type="ARBA" id="ARBA00023002"/>
    </source>
</evidence>
<feature type="signal peptide" evidence="7">
    <location>
        <begin position="1"/>
        <end position="19"/>
    </location>
</feature>
<keyword evidence="4" id="KW-0560">Oxidoreductase</keyword>
<dbReference type="PANTHER" id="PTHR11709:SF361">
    <property type="entry name" value="IRON TRANSPORT MULTICOPPER OXIDASE FET3"/>
    <property type="match status" value="1"/>
</dbReference>
<evidence type="ECO:0000259" key="8">
    <source>
        <dbReference type="Pfam" id="PF00394"/>
    </source>
</evidence>
<keyword evidence="5" id="KW-0186">Copper</keyword>
<keyword evidence="6" id="KW-0325">Glycoprotein</keyword>
<dbReference type="PROSITE" id="PS00079">
    <property type="entry name" value="MULTICOPPER_OXIDASE1"/>
    <property type="match status" value="1"/>
</dbReference>
<dbReference type="Pfam" id="PF07732">
    <property type="entry name" value="Cu-oxidase_3"/>
    <property type="match status" value="1"/>
</dbReference>
<evidence type="ECO:0000256" key="3">
    <source>
        <dbReference type="ARBA" id="ARBA00022729"/>
    </source>
</evidence>
<dbReference type="InterPro" id="IPR008972">
    <property type="entry name" value="Cupredoxin"/>
</dbReference>
<comment type="caution">
    <text evidence="11">The sequence shown here is derived from an EMBL/GenBank/DDBJ whole genome shotgun (WGS) entry which is preliminary data.</text>
</comment>
<evidence type="ECO:0000259" key="9">
    <source>
        <dbReference type="Pfam" id="PF07731"/>
    </source>
</evidence>
<evidence type="ECO:0000256" key="7">
    <source>
        <dbReference type="SAM" id="SignalP"/>
    </source>
</evidence>
<evidence type="ECO:0000256" key="2">
    <source>
        <dbReference type="ARBA" id="ARBA00022723"/>
    </source>
</evidence>
<feature type="domain" description="Plastocyanin-like" evidence="9">
    <location>
        <begin position="373"/>
        <end position="515"/>
    </location>
</feature>
<evidence type="ECO:0000313" key="11">
    <source>
        <dbReference type="EMBL" id="PWY65599.1"/>
    </source>
</evidence>
<dbReference type="GO" id="GO:0033573">
    <property type="term" value="C:high-affinity iron permease complex"/>
    <property type="evidence" value="ECO:0007669"/>
    <property type="project" value="TreeGrafter"/>
</dbReference>
<dbReference type="GeneID" id="37061981"/>
<dbReference type="InterPro" id="IPR001117">
    <property type="entry name" value="Cu-oxidase_2nd"/>
</dbReference>
<organism evidence="11 12">
    <name type="scientific">Aspergillus heteromorphus CBS 117.55</name>
    <dbReference type="NCBI Taxonomy" id="1448321"/>
    <lineage>
        <taxon>Eukaryota</taxon>
        <taxon>Fungi</taxon>
        <taxon>Dikarya</taxon>
        <taxon>Ascomycota</taxon>
        <taxon>Pezizomycotina</taxon>
        <taxon>Eurotiomycetes</taxon>
        <taxon>Eurotiomycetidae</taxon>
        <taxon>Eurotiales</taxon>
        <taxon>Aspergillaceae</taxon>
        <taxon>Aspergillus</taxon>
        <taxon>Aspergillus subgen. Circumdati</taxon>
    </lineage>
</organism>
<dbReference type="Proteomes" id="UP000247233">
    <property type="component" value="Unassembled WGS sequence"/>
</dbReference>
<evidence type="ECO:0008006" key="13">
    <source>
        <dbReference type="Google" id="ProtNLM"/>
    </source>
</evidence>
<gene>
    <name evidence="11" type="ORF">BO70DRAFT_302267</name>
</gene>
<dbReference type="FunFam" id="2.60.40.420:FF:000022">
    <property type="entry name" value="FET5p Multicopper oxidase"/>
    <property type="match status" value="1"/>
</dbReference>
<accession>A0A317UW09</accession>
<dbReference type="FunFam" id="2.60.40.420:FF:000086">
    <property type="entry name" value="Multicopper oxidase abr1"/>
    <property type="match status" value="1"/>
</dbReference>
<dbReference type="GO" id="GO:0004322">
    <property type="term" value="F:ferroxidase activity"/>
    <property type="evidence" value="ECO:0007669"/>
    <property type="project" value="TreeGrafter"/>
</dbReference>